<dbReference type="EC" id="1.6.5.-" evidence="6"/>
<keyword evidence="4 6" id="KW-0520">NAD</keyword>
<evidence type="ECO:0000256" key="4">
    <source>
        <dbReference type="ARBA" id="ARBA00023027"/>
    </source>
</evidence>
<comment type="similarity">
    <text evidence="6">Belongs to the azoreductase type 1 family.</text>
</comment>
<evidence type="ECO:0000256" key="2">
    <source>
        <dbReference type="ARBA" id="ARBA00022643"/>
    </source>
</evidence>
<dbReference type="SUPFAM" id="SSF52218">
    <property type="entry name" value="Flavoproteins"/>
    <property type="match status" value="1"/>
</dbReference>
<comment type="caution">
    <text evidence="8">The sequence shown here is derived from an EMBL/GenBank/DDBJ whole genome shotgun (WGS) entry which is preliminary data.</text>
</comment>
<reference evidence="8 9" key="1">
    <citation type="submission" date="2018-05" db="EMBL/GenBank/DDBJ databases">
        <title>A metagenomic window into the 2 km-deep terrestrial subsurface aquifer revealed taxonomically and functionally diverse microbial community comprising novel uncultured bacterial lineages.</title>
        <authorList>
            <person name="Kadnikov V.V."/>
            <person name="Mardanov A.V."/>
            <person name="Beletsky A.V."/>
            <person name="Banks D."/>
            <person name="Pimenov N.V."/>
            <person name="Frank Y.A."/>
            <person name="Karnachuk O.V."/>
            <person name="Ravin N.V."/>
        </authorList>
    </citation>
    <scope>NUCLEOTIDE SEQUENCE [LARGE SCALE GENOMIC DNA]</scope>
    <source>
        <strain evidence="8">BY5</strain>
    </source>
</reference>
<comment type="caution">
    <text evidence="6">Lacks conserved residue(s) required for the propagation of feature annotation.</text>
</comment>
<keyword evidence="1 6" id="KW-0285">Flavoprotein</keyword>
<evidence type="ECO:0000259" key="7">
    <source>
        <dbReference type="Pfam" id="PF02525"/>
    </source>
</evidence>
<dbReference type="InterPro" id="IPR050104">
    <property type="entry name" value="FMN-dep_NADH:Q_OxRdtase_AzoR1"/>
</dbReference>
<dbReference type="HAMAP" id="MF_01216">
    <property type="entry name" value="Azoreductase_type1"/>
    <property type="match status" value="1"/>
</dbReference>
<evidence type="ECO:0000313" key="8">
    <source>
        <dbReference type="EMBL" id="RCK77942.1"/>
    </source>
</evidence>
<dbReference type="InterPro" id="IPR003680">
    <property type="entry name" value="Flavodoxin_fold"/>
</dbReference>
<feature type="binding site" evidence="6">
    <location>
        <begin position="98"/>
        <end position="101"/>
    </location>
    <ligand>
        <name>FMN</name>
        <dbReference type="ChEBI" id="CHEBI:58210"/>
    </ligand>
</feature>
<dbReference type="GO" id="GO:0016652">
    <property type="term" value="F:oxidoreductase activity, acting on NAD(P)H as acceptor"/>
    <property type="evidence" value="ECO:0007669"/>
    <property type="project" value="UniProtKB-UniRule"/>
</dbReference>
<dbReference type="Proteomes" id="UP000252355">
    <property type="component" value="Unassembled WGS sequence"/>
</dbReference>
<dbReference type="Pfam" id="PF02525">
    <property type="entry name" value="Flavodoxin_2"/>
    <property type="match status" value="1"/>
</dbReference>
<evidence type="ECO:0000256" key="5">
    <source>
        <dbReference type="ARBA" id="ARBA00048542"/>
    </source>
</evidence>
<dbReference type="AlphaFoldDB" id="A0A367ZKM3"/>
<comment type="function">
    <text evidence="6">Quinone reductase that provides resistance to thiol-specific stress caused by electrophilic quinones.</text>
</comment>
<comment type="function">
    <text evidence="6">Also exhibits azoreductase activity. Catalyzes the reductive cleavage of the azo bond in aromatic azo compounds to the corresponding amines.</text>
</comment>
<protein>
    <recommendedName>
        <fullName evidence="6">FMN dependent NADH:quinone oxidoreductase</fullName>
        <ecNumber evidence="6">1.6.5.-</ecNumber>
    </recommendedName>
    <alternativeName>
        <fullName evidence="6">Azo-dye reductase</fullName>
    </alternativeName>
    <alternativeName>
        <fullName evidence="6">FMN-dependent NADH-azo compound oxidoreductase</fullName>
    </alternativeName>
    <alternativeName>
        <fullName evidence="6">FMN-dependent NADH-azoreductase</fullName>
        <ecNumber evidence="6">1.7.1.17</ecNumber>
    </alternativeName>
</protein>
<dbReference type="EMBL" id="QOQW01000030">
    <property type="protein sequence ID" value="RCK77942.1"/>
    <property type="molecule type" value="Genomic_DNA"/>
</dbReference>
<dbReference type="EC" id="1.7.1.17" evidence="6"/>
<feature type="domain" description="Flavodoxin-like fold" evidence="7">
    <location>
        <begin position="2"/>
        <end position="203"/>
    </location>
</feature>
<organism evidence="8 9">
    <name type="scientific">Candidatus Ozemobacter sibiricus</name>
    <dbReference type="NCBI Taxonomy" id="2268124"/>
    <lineage>
        <taxon>Bacteria</taxon>
        <taxon>Candidatus Ozemobacteria</taxon>
        <taxon>Candidatus Ozemobacterales</taxon>
        <taxon>Candidatus Ozemobacteraceae</taxon>
        <taxon>Candidatus Ozemobacter</taxon>
    </lineage>
</organism>
<proteinExistence type="inferred from homology"/>
<evidence type="ECO:0000313" key="9">
    <source>
        <dbReference type="Proteomes" id="UP000252355"/>
    </source>
</evidence>
<accession>A0A367ZKM3</accession>
<name>A0A367ZKM3_9BACT</name>
<dbReference type="PANTHER" id="PTHR43741:SF4">
    <property type="entry name" value="FMN-DEPENDENT NADH:QUINONE OXIDOREDUCTASE"/>
    <property type="match status" value="1"/>
</dbReference>
<dbReference type="InterPro" id="IPR029039">
    <property type="entry name" value="Flavoprotein-like_sf"/>
</dbReference>
<dbReference type="PANTHER" id="PTHR43741">
    <property type="entry name" value="FMN-DEPENDENT NADH-AZOREDUCTASE 1"/>
    <property type="match status" value="1"/>
</dbReference>
<comment type="catalytic activity">
    <reaction evidence="6">
        <text>2 a quinone + NADH + H(+) = 2 a 1,4-benzosemiquinone + NAD(+)</text>
        <dbReference type="Rhea" id="RHEA:65952"/>
        <dbReference type="ChEBI" id="CHEBI:15378"/>
        <dbReference type="ChEBI" id="CHEBI:57540"/>
        <dbReference type="ChEBI" id="CHEBI:57945"/>
        <dbReference type="ChEBI" id="CHEBI:132124"/>
        <dbReference type="ChEBI" id="CHEBI:134225"/>
    </reaction>
</comment>
<feature type="binding site" evidence="6">
    <location>
        <begin position="142"/>
        <end position="145"/>
    </location>
    <ligand>
        <name>FMN</name>
        <dbReference type="ChEBI" id="CHEBI:58210"/>
    </ligand>
</feature>
<evidence type="ECO:0000256" key="3">
    <source>
        <dbReference type="ARBA" id="ARBA00023002"/>
    </source>
</evidence>
<comment type="catalytic activity">
    <reaction evidence="5">
        <text>N,N-dimethyl-1,4-phenylenediamine + anthranilate + 2 NAD(+) = 2-(4-dimethylaminophenyl)diazenylbenzoate + 2 NADH + 2 H(+)</text>
        <dbReference type="Rhea" id="RHEA:55872"/>
        <dbReference type="ChEBI" id="CHEBI:15378"/>
        <dbReference type="ChEBI" id="CHEBI:15783"/>
        <dbReference type="ChEBI" id="CHEBI:16567"/>
        <dbReference type="ChEBI" id="CHEBI:57540"/>
        <dbReference type="ChEBI" id="CHEBI:57945"/>
        <dbReference type="ChEBI" id="CHEBI:71579"/>
        <dbReference type="EC" id="1.7.1.17"/>
    </reaction>
    <physiologicalReaction direction="right-to-left" evidence="5">
        <dbReference type="Rhea" id="RHEA:55874"/>
    </physiologicalReaction>
</comment>
<dbReference type="GO" id="GO:0016655">
    <property type="term" value="F:oxidoreductase activity, acting on NAD(P)H, quinone or similar compound as acceptor"/>
    <property type="evidence" value="ECO:0007669"/>
    <property type="project" value="InterPro"/>
</dbReference>
<dbReference type="Gene3D" id="3.40.50.360">
    <property type="match status" value="1"/>
</dbReference>
<dbReference type="InterPro" id="IPR023048">
    <property type="entry name" value="NADH:quinone_OxRdtase_FMN_depd"/>
</dbReference>
<evidence type="ECO:0000256" key="6">
    <source>
        <dbReference type="HAMAP-Rule" id="MF_01216"/>
    </source>
</evidence>
<evidence type="ECO:0000256" key="1">
    <source>
        <dbReference type="ARBA" id="ARBA00022630"/>
    </source>
</evidence>
<sequence length="206" mass="22910">MKTLLHIIASPRGEQSNTLKIAQSVLARFREQHPDGRIDTLDLFAEELPPMTLKATDGKYRLLSGKDLDDETRPAWEPILAHIERFKAADIVLISSPMWNFGMPYVLKHYFDVIIQPRHLFRYTENGPEGLAKGKRVIVVTSRGGDYSEGPARAMDHLESSLRTMLGFIGITDPIFIHAQPMLGAGPEVANQKLAQAVAAARQVAL</sequence>
<feature type="binding site" evidence="6">
    <location>
        <position position="10"/>
    </location>
    <ligand>
        <name>FMN</name>
        <dbReference type="ChEBI" id="CHEBI:58210"/>
    </ligand>
</feature>
<keyword evidence="2 6" id="KW-0288">FMN</keyword>
<gene>
    <name evidence="6" type="primary">azoR</name>
    <name evidence="8" type="ORF">OZSIB_1980</name>
</gene>
<dbReference type="GO" id="GO:0010181">
    <property type="term" value="F:FMN binding"/>
    <property type="evidence" value="ECO:0007669"/>
    <property type="project" value="UniProtKB-UniRule"/>
</dbReference>
<comment type="subunit">
    <text evidence="6">Homodimer.</text>
</comment>
<keyword evidence="3 6" id="KW-0560">Oxidoreductase</keyword>
<dbReference type="GO" id="GO:0009055">
    <property type="term" value="F:electron transfer activity"/>
    <property type="evidence" value="ECO:0007669"/>
    <property type="project" value="UniProtKB-UniRule"/>
</dbReference>
<comment type="cofactor">
    <cofactor evidence="6">
        <name>FMN</name>
        <dbReference type="ChEBI" id="CHEBI:58210"/>
    </cofactor>
    <text evidence="6">Binds 1 FMN per subunit.</text>
</comment>